<dbReference type="InterPro" id="IPR013656">
    <property type="entry name" value="PAS_4"/>
</dbReference>
<evidence type="ECO:0000256" key="2">
    <source>
        <dbReference type="ARBA" id="ARBA00012438"/>
    </source>
</evidence>
<dbReference type="InterPro" id="IPR003594">
    <property type="entry name" value="HATPase_dom"/>
</dbReference>
<dbReference type="GO" id="GO:0000155">
    <property type="term" value="F:phosphorelay sensor kinase activity"/>
    <property type="evidence" value="ECO:0007669"/>
    <property type="project" value="InterPro"/>
</dbReference>
<evidence type="ECO:0000256" key="1">
    <source>
        <dbReference type="ARBA" id="ARBA00000085"/>
    </source>
</evidence>
<dbReference type="Pfam" id="PF13185">
    <property type="entry name" value="GAF_2"/>
    <property type="match status" value="1"/>
</dbReference>
<dbReference type="PANTHER" id="PTHR43065">
    <property type="entry name" value="SENSOR HISTIDINE KINASE"/>
    <property type="match status" value="1"/>
</dbReference>
<proteinExistence type="predicted"/>
<organism evidence="14 15">
    <name type="scientific">Desulfonatronospira thiodismutans ASO3-1</name>
    <dbReference type="NCBI Taxonomy" id="555779"/>
    <lineage>
        <taxon>Bacteria</taxon>
        <taxon>Pseudomonadati</taxon>
        <taxon>Thermodesulfobacteriota</taxon>
        <taxon>Desulfovibrionia</taxon>
        <taxon>Desulfovibrionales</taxon>
        <taxon>Desulfonatronovibrionaceae</taxon>
        <taxon>Desulfonatronospira</taxon>
    </lineage>
</organism>
<dbReference type="InterPro" id="IPR036890">
    <property type="entry name" value="HATPase_C_sf"/>
</dbReference>
<dbReference type="Gene3D" id="3.30.450.20">
    <property type="entry name" value="PAS domain"/>
    <property type="match status" value="1"/>
</dbReference>
<evidence type="ECO:0000259" key="13">
    <source>
        <dbReference type="PROSITE" id="PS50113"/>
    </source>
</evidence>
<dbReference type="InterPro" id="IPR003661">
    <property type="entry name" value="HisK_dim/P_dom"/>
</dbReference>
<gene>
    <name evidence="14" type="ORF">Dthio_PD2630</name>
</gene>
<evidence type="ECO:0000259" key="11">
    <source>
        <dbReference type="PROSITE" id="PS50109"/>
    </source>
</evidence>
<evidence type="ECO:0000256" key="4">
    <source>
        <dbReference type="ARBA" id="ARBA00022679"/>
    </source>
</evidence>
<dbReference type="Gene3D" id="3.30.565.10">
    <property type="entry name" value="Histidine kinase-like ATPase, C-terminal domain"/>
    <property type="match status" value="1"/>
</dbReference>
<evidence type="ECO:0000313" key="15">
    <source>
        <dbReference type="Proteomes" id="UP000005496"/>
    </source>
</evidence>
<dbReference type="SUPFAM" id="SSF47384">
    <property type="entry name" value="Homodimeric domain of signal transducing histidine kinase"/>
    <property type="match status" value="1"/>
</dbReference>
<dbReference type="InterPro" id="IPR003018">
    <property type="entry name" value="GAF"/>
</dbReference>
<evidence type="ECO:0000256" key="5">
    <source>
        <dbReference type="ARBA" id="ARBA00022741"/>
    </source>
</evidence>
<dbReference type="AlphaFoldDB" id="D6SKL0"/>
<feature type="domain" description="PAC" evidence="13">
    <location>
        <begin position="577"/>
        <end position="630"/>
    </location>
</feature>
<dbReference type="SMART" id="SM00387">
    <property type="entry name" value="HATPase_c"/>
    <property type="match status" value="1"/>
</dbReference>
<evidence type="ECO:0000259" key="12">
    <source>
        <dbReference type="PROSITE" id="PS50112"/>
    </source>
</evidence>
<dbReference type="SUPFAM" id="SSF55874">
    <property type="entry name" value="ATPase domain of HSP90 chaperone/DNA topoisomerase II/histidine kinase"/>
    <property type="match status" value="1"/>
</dbReference>
<dbReference type="EC" id="2.7.13.3" evidence="2"/>
<dbReference type="PROSITE" id="PS50109">
    <property type="entry name" value="HIS_KIN"/>
    <property type="match status" value="1"/>
</dbReference>
<dbReference type="SUPFAM" id="SSF55785">
    <property type="entry name" value="PYP-like sensor domain (PAS domain)"/>
    <property type="match status" value="1"/>
</dbReference>
<comment type="catalytic activity">
    <reaction evidence="1">
        <text>ATP + protein L-histidine = ADP + protein N-phospho-L-histidine.</text>
        <dbReference type="EC" id="2.7.13.3"/>
    </reaction>
</comment>
<evidence type="ECO:0000256" key="8">
    <source>
        <dbReference type="ARBA" id="ARBA00023012"/>
    </source>
</evidence>
<dbReference type="InterPro" id="IPR035965">
    <property type="entry name" value="PAS-like_dom_sf"/>
</dbReference>
<dbReference type="CDD" id="cd00082">
    <property type="entry name" value="HisKA"/>
    <property type="match status" value="1"/>
</dbReference>
<dbReference type="OrthoDB" id="9805967at2"/>
<dbReference type="Pfam" id="PF11845">
    <property type="entry name" value="Tll0287-like"/>
    <property type="match status" value="1"/>
</dbReference>
<keyword evidence="10" id="KW-1133">Transmembrane helix</keyword>
<evidence type="ECO:0000256" key="7">
    <source>
        <dbReference type="ARBA" id="ARBA00022840"/>
    </source>
</evidence>
<dbReference type="Pfam" id="PF08448">
    <property type="entry name" value="PAS_4"/>
    <property type="match status" value="1"/>
</dbReference>
<feature type="transmembrane region" description="Helical" evidence="10">
    <location>
        <begin position="230"/>
        <end position="252"/>
    </location>
</feature>
<reference evidence="14" key="1">
    <citation type="submission" date="2010-05" db="EMBL/GenBank/DDBJ databases">
        <title>The draft genome of Desulfonatronospira thiodismutans ASO3-1.</title>
        <authorList>
            <consortium name="US DOE Joint Genome Institute (JGI-PGF)"/>
            <person name="Lucas S."/>
            <person name="Copeland A."/>
            <person name="Lapidus A."/>
            <person name="Cheng J.-F."/>
            <person name="Bruce D."/>
            <person name="Goodwin L."/>
            <person name="Pitluck S."/>
            <person name="Chertkov O."/>
            <person name="Brettin T."/>
            <person name="Detter J.C."/>
            <person name="Han C."/>
            <person name="Land M.L."/>
            <person name="Hauser L."/>
            <person name="Kyrpides N."/>
            <person name="Mikhailova N."/>
            <person name="Muyzer G."/>
            <person name="Woyke T."/>
        </authorList>
    </citation>
    <scope>NUCLEOTIDE SEQUENCE [LARGE SCALE GENOMIC DNA]</scope>
    <source>
        <strain evidence="14">ASO3-1</strain>
    </source>
</reference>
<dbReference type="SMART" id="SM00091">
    <property type="entry name" value="PAS"/>
    <property type="match status" value="1"/>
</dbReference>
<dbReference type="SMART" id="SM00388">
    <property type="entry name" value="HisKA"/>
    <property type="match status" value="1"/>
</dbReference>
<keyword evidence="10" id="KW-0472">Membrane</keyword>
<dbReference type="PROSITE" id="PS50113">
    <property type="entry name" value="PAC"/>
    <property type="match status" value="1"/>
</dbReference>
<keyword evidence="10" id="KW-0812">Transmembrane</keyword>
<dbReference type="InterPro" id="IPR004358">
    <property type="entry name" value="Sig_transdc_His_kin-like_C"/>
</dbReference>
<dbReference type="Gene3D" id="6.10.340.10">
    <property type="match status" value="1"/>
</dbReference>
<dbReference type="GO" id="GO:0005524">
    <property type="term" value="F:ATP binding"/>
    <property type="evidence" value="ECO:0007669"/>
    <property type="project" value="UniProtKB-KW"/>
</dbReference>
<dbReference type="Gene3D" id="1.10.287.130">
    <property type="match status" value="1"/>
</dbReference>
<keyword evidence="5" id="KW-0547">Nucleotide-binding</keyword>
<evidence type="ECO:0000313" key="14">
    <source>
        <dbReference type="EMBL" id="EFI35221.1"/>
    </source>
</evidence>
<feature type="domain" description="PAS" evidence="12">
    <location>
        <begin position="508"/>
        <end position="553"/>
    </location>
</feature>
<keyword evidence="7" id="KW-0067">ATP-binding</keyword>
<evidence type="ECO:0000256" key="3">
    <source>
        <dbReference type="ARBA" id="ARBA00022553"/>
    </source>
</evidence>
<dbReference type="Pfam" id="PF00512">
    <property type="entry name" value="HisKA"/>
    <property type="match status" value="1"/>
</dbReference>
<dbReference type="Gene3D" id="3.30.450.40">
    <property type="match status" value="1"/>
</dbReference>
<keyword evidence="4" id="KW-0808">Transferase</keyword>
<keyword evidence="3" id="KW-0597">Phosphoprotein</keyword>
<dbReference type="SUPFAM" id="SSF55781">
    <property type="entry name" value="GAF domain-like"/>
    <property type="match status" value="1"/>
</dbReference>
<dbReference type="Proteomes" id="UP000005496">
    <property type="component" value="Unassembled WGS sequence"/>
</dbReference>
<dbReference type="InterPro" id="IPR021796">
    <property type="entry name" value="Tll0287-like_dom"/>
</dbReference>
<dbReference type="Pfam" id="PF02518">
    <property type="entry name" value="HATPase_c"/>
    <property type="match status" value="1"/>
</dbReference>
<dbReference type="InterPro" id="IPR000014">
    <property type="entry name" value="PAS"/>
</dbReference>
<dbReference type="InterPro" id="IPR005467">
    <property type="entry name" value="His_kinase_dom"/>
</dbReference>
<sequence length="853" mass="96648">MQKNGNKDDLRRKSSWFKSSMGVQSKFLLGTGLILLAVCLVSAFVIYFYEKRQMEQDALAKSELVMGAVDASRDYVREVLRPAMYEKYGQDHFMLEAMSTSYVGRSVMDRFTPTLEEFDYRRVSINARNTDYEASELEREKIEHFAEQGKTGEWQGVVSVNGKDQFKRYRPVVFESECMRCHGSPDDAPEVLVEMYGSERGFGRSEGELAGLSVVSIPVEAAMAQVREKAFSVFLVVFLGVSIVFIALSFFFNRMVVTNLRGLLEIFRDEADSHPANLVHIPSRGMDAGDELNELTDAASSMAEHLRRTREQLRQYAQNLEVKVQERTRALRDSEERLQVQVRARNQELQTLNVLAELTTQAVGLSEILPQVLHWTLKTFPARGAGIYLYDENQRMLVLQYHENSPGLSTKVPLQGQDLPASMYQPRNLEESIVQAACGQASYFDCRQNSGCLNIPLCCRGRVLGVMTFSGVNENELTSEMHSLLASIGRQIGIAVESLQNMEKLLQSKELLQSVFDGITDQVILMDRDFRIKMVNRAYARMYNVDMDEVIGRRCYEIHGSGERPCHDCGLNEVLKTRTPVVLETRCPAPEGIFQVHCYPVLDESGDVERVIRYVKEITDQKQMEQKIQQTEKLVAMGQLAAGVAHEINNPLGVILCYVELLKRQFSEVPQGQEDLVTIEKQARNCKRIVSDLLEFARSGETSKHTASLNQTLEEVLGMVGEQFKKQGVQIETDLDPDLPQMEMDTNKIKQVFMNLLMNARQAMDGRDGKMHISTRYMAQDSLARVIFWDNGEGIPEYMQDKIFDPFFSTKRTGEGTGLGLSVSYGIIREHGGEIIVESRPGEWTRFVIELPV</sequence>
<accession>D6SKL0</accession>
<comment type="caution">
    <text evidence="14">The sequence shown here is derived from an EMBL/GenBank/DDBJ whole genome shotgun (WGS) entry which is preliminary data.</text>
</comment>
<feature type="domain" description="Histidine kinase" evidence="11">
    <location>
        <begin position="643"/>
        <end position="853"/>
    </location>
</feature>
<keyword evidence="8" id="KW-0902">Two-component regulatory system</keyword>
<keyword evidence="9" id="KW-0175">Coiled coil</keyword>
<protein>
    <recommendedName>
        <fullName evidence="2">histidine kinase</fullName>
        <ecNumber evidence="2">2.7.13.3</ecNumber>
    </recommendedName>
</protein>
<dbReference type="InterPro" id="IPR029016">
    <property type="entry name" value="GAF-like_dom_sf"/>
</dbReference>
<feature type="coiled-coil region" evidence="9">
    <location>
        <begin position="292"/>
        <end position="337"/>
    </location>
</feature>
<dbReference type="PRINTS" id="PR00344">
    <property type="entry name" value="BCTRLSENSOR"/>
</dbReference>
<feature type="transmembrane region" description="Helical" evidence="10">
    <location>
        <begin position="27"/>
        <end position="49"/>
    </location>
</feature>
<dbReference type="NCBIfam" id="TIGR00229">
    <property type="entry name" value="sensory_box"/>
    <property type="match status" value="1"/>
</dbReference>
<dbReference type="eggNOG" id="COG4191">
    <property type="taxonomic scope" value="Bacteria"/>
</dbReference>
<dbReference type="PANTHER" id="PTHR43065:SF46">
    <property type="entry name" value="C4-DICARBOXYLATE TRANSPORT SENSOR PROTEIN DCTB"/>
    <property type="match status" value="1"/>
</dbReference>
<dbReference type="RefSeq" id="WP_008868355.1">
    <property type="nucleotide sequence ID" value="NZ_ACJN02000001.1"/>
</dbReference>
<dbReference type="PROSITE" id="PS50112">
    <property type="entry name" value="PAS"/>
    <property type="match status" value="1"/>
</dbReference>
<evidence type="ECO:0000256" key="6">
    <source>
        <dbReference type="ARBA" id="ARBA00022777"/>
    </source>
</evidence>
<dbReference type="InterPro" id="IPR000700">
    <property type="entry name" value="PAS-assoc_C"/>
</dbReference>
<dbReference type="CDD" id="cd00130">
    <property type="entry name" value="PAS"/>
    <property type="match status" value="1"/>
</dbReference>
<evidence type="ECO:0000256" key="9">
    <source>
        <dbReference type="SAM" id="Coils"/>
    </source>
</evidence>
<name>D6SKL0_9BACT</name>
<dbReference type="InterPro" id="IPR036097">
    <property type="entry name" value="HisK_dim/P_sf"/>
</dbReference>
<dbReference type="EMBL" id="ACJN02000001">
    <property type="protein sequence ID" value="EFI35221.1"/>
    <property type="molecule type" value="Genomic_DNA"/>
</dbReference>
<keyword evidence="6 14" id="KW-0418">Kinase</keyword>
<evidence type="ECO:0000256" key="10">
    <source>
        <dbReference type="SAM" id="Phobius"/>
    </source>
</evidence>
<keyword evidence="15" id="KW-1185">Reference proteome</keyword>